<evidence type="ECO:0000313" key="1">
    <source>
        <dbReference type="EMBL" id="SFU22712.1"/>
    </source>
</evidence>
<gene>
    <name evidence="1" type="ORF">SAMN05192563_10195</name>
</gene>
<organism evidence="1 2">
    <name type="scientific">Paraburkholderia aspalathi</name>
    <dbReference type="NCBI Taxonomy" id="1324617"/>
    <lineage>
        <taxon>Bacteria</taxon>
        <taxon>Pseudomonadati</taxon>
        <taxon>Pseudomonadota</taxon>
        <taxon>Betaproteobacteria</taxon>
        <taxon>Burkholderiales</taxon>
        <taxon>Burkholderiaceae</taxon>
        <taxon>Paraburkholderia</taxon>
    </lineage>
</organism>
<sequence length="76" mass="8347">MTRAERNRGLPRGIRLIGGEYVVRGTKVVPGQWVRRADGSYGPVLKRVTLGRVPSLAAAIHLRADFIKTQGAHNVE</sequence>
<protein>
    <submittedName>
        <fullName evidence="1">Uncharacterized protein</fullName>
    </submittedName>
</protein>
<dbReference type="AlphaFoldDB" id="A0A1I7EFQ0"/>
<reference evidence="1 2" key="1">
    <citation type="submission" date="2016-10" db="EMBL/GenBank/DDBJ databases">
        <authorList>
            <person name="de Groot N.N."/>
        </authorList>
    </citation>
    <scope>NUCLEOTIDE SEQUENCE [LARGE SCALE GENOMIC DNA]</scope>
    <source>
        <strain evidence="1 2">LMG 27731</strain>
    </source>
</reference>
<evidence type="ECO:0000313" key="2">
    <source>
        <dbReference type="Proteomes" id="UP000198844"/>
    </source>
</evidence>
<dbReference type="EMBL" id="FPBH01000019">
    <property type="protein sequence ID" value="SFU22712.1"/>
    <property type="molecule type" value="Genomic_DNA"/>
</dbReference>
<proteinExistence type="predicted"/>
<name>A0A1I7EFQ0_9BURK</name>
<accession>A0A1I7EFQ0</accession>
<dbReference type="Proteomes" id="UP000198844">
    <property type="component" value="Unassembled WGS sequence"/>
</dbReference>